<dbReference type="AlphaFoldDB" id="A0AAV4QMZ8"/>
<sequence>MANKCDLFWELGEELSKQSWQTGEYITSPWIKMDEDPKWFLCFYPAGEVGNPSSLVFTLDRDNADRRISAKLQFHLCHFTIPVKSYTVNFTLEQGEYSFMCVIADVESLVKLNIFIPLSTLCVRVFLDIYDTNSRRHRNQC</sequence>
<accession>A0AAV4QMZ8</accession>
<proteinExistence type="predicted"/>
<comment type="caution">
    <text evidence="1">The sequence shown here is derived from an EMBL/GenBank/DDBJ whole genome shotgun (WGS) entry which is preliminary data.</text>
</comment>
<dbReference type="SUPFAM" id="SSF49599">
    <property type="entry name" value="TRAF domain-like"/>
    <property type="match status" value="1"/>
</dbReference>
<name>A0AAV4QMZ8_9ARAC</name>
<protein>
    <submittedName>
        <fullName evidence="1">Uncharacterized protein</fullName>
    </submittedName>
</protein>
<dbReference type="Proteomes" id="UP001054837">
    <property type="component" value="Unassembled WGS sequence"/>
</dbReference>
<evidence type="ECO:0000313" key="1">
    <source>
        <dbReference type="EMBL" id="GIY09537.1"/>
    </source>
</evidence>
<evidence type="ECO:0000313" key="2">
    <source>
        <dbReference type="Proteomes" id="UP001054837"/>
    </source>
</evidence>
<gene>
    <name evidence="1" type="primary">AVEN_35464_1</name>
    <name evidence="1" type="ORF">CDAR_283111</name>
</gene>
<organism evidence="1 2">
    <name type="scientific">Caerostris darwini</name>
    <dbReference type="NCBI Taxonomy" id="1538125"/>
    <lineage>
        <taxon>Eukaryota</taxon>
        <taxon>Metazoa</taxon>
        <taxon>Ecdysozoa</taxon>
        <taxon>Arthropoda</taxon>
        <taxon>Chelicerata</taxon>
        <taxon>Arachnida</taxon>
        <taxon>Araneae</taxon>
        <taxon>Araneomorphae</taxon>
        <taxon>Entelegynae</taxon>
        <taxon>Araneoidea</taxon>
        <taxon>Araneidae</taxon>
        <taxon>Caerostris</taxon>
    </lineage>
</organism>
<reference evidence="1 2" key="1">
    <citation type="submission" date="2021-06" db="EMBL/GenBank/DDBJ databases">
        <title>Caerostris darwini draft genome.</title>
        <authorList>
            <person name="Kono N."/>
            <person name="Arakawa K."/>
        </authorList>
    </citation>
    <scope>NUCLEOTIDE SEQUENCE [LARGE SCALE GENOMIC DNA]</scope>
</reference>
<keyword evidence="2" id="KW-1185">Reference proteome</keyword>
<dbReference type="EMBL" id="BPLQ01004654">
    <property type="protein sequence ID" value="GIY09537.1"/>
    <property type="molecule type" value="Genomic_DNA"/>
</dbReference>